<reference evidence="1 2" key="2">
    <citation type="submission" date="2007-06" db="EMBL/GenBank/DDBJ databases">
        <title>Draft genome sequence of Pseudoflavonifractor capillosus ATCC 29799.</title>
        <authorList>
            <person name="Sudarsanam P."/>
            <person name="Ley R."/>
            <person name="Guruge J."/>
            <person name="Turnbaugh P.J."/>
            <person name="Mahowald M."/>
            <person name="Liep D."/>
            <person name="Gordon J."/>
        </authorList>
    </citation>
    <scope>NUCLEOTIDE SEQUENCE [LARGE SCALE GENOMIC DNA]</scope>
    <source>
        <strain evidence="1 2">ATCC 29799</strain>
    </source>
</reference>
<protein>
    <submittedName>
        <fullName evidence="1">Uncharacterized protein</fullName>
    </submittedName>
</protein>
<reference evidence="1 2" key="1">
    <citation type="submission" date="2007-04" db="EMBL/GenBank/DDBJ databases">
        <authorList>
            <person name="Fulton L."/>
            <person name="Clifton S."/>
            <person name="Fulton B."/>
            <person name="Xu J."/>
            <person name="Minx P."/>
            <person name="Pepin K.H."/>
            <person name="Johnson M."/>
            <person name="Thiruvilangam P."/>
            <person name="Bhonagiri V."/>
            <person name="Nash W.E."/>
            <person name="Mardis E.R."/>
            <person name="Wilson R.K."/>
        </authorList>
    </citation>
    <scope>NUCLEOTIDE SEQUENCE [LARGE SCALE GENOMIC DNA]</scope>
    <source>
        <strain evidence="1 2">ATCC 29799</strain>
    </source>
</reference>
<evidence type="ECO:0000313" key="2">
    <source>
        <dbReference type="Proteomes" id="UP000003639"/>
    </source>
</evidence>
<gene>
    <name evidence="1" type="ORF">BACCAP_01059</name>
</gene>
<name>A6NS80_9FIRM</name>
<dbReference type="AlphaFoldDB" id="A6NS80"/>
<evidence type="ECO:0000313" key="1">
    <source>
        <dbReference type="EMBL" id="EDN01118.1"/>
    </source>
</evidence>
<comment type="caution">
    <text evidence="1">The sequence shown here is derived from an EMBL/GenBank/DDBJ whole genome shotgun (WGS) entry which is preliminary data.</text>
</comment>
<proteinExistence type="predicted"/>
<dbReference type="EMBL" id="AAXG02000007">
    <property type="protein sequence ID" value="EDN01118.1"/>
    <property type="molecule type" value="Genomic_DNA"/>
</dbReference>
<sequence length="45" mass="5254">MSSILVILLFNVFLIVRAKNAPCFCAQTQYESNTLNRFHHMIQKI</sequence>
<organism evidence="1 2">
    <name type="scientific">Pseudoflavonifractor capillosus ATCC 29799</name>
    <dbReference type="NCBI Taxonomy" id="411467"/>
    <lineage>
        <taxon>Bacteria</taxon>
        <taxon>Bacillati</taxon>
        <taxon>Bacillota</taxon>
        <taxon>Clostridia</taxon>
        <taxon>Eubacteriales</taxon>
        <taxon>Oscillospiraceae</taxon>
        <taxon>Pseudoflavonifractor</taxon>
    </lineage>
</organism>
<dbReference type="STRING" id="411467.BACCAP_01059"/>
<accession>A6NS80</accession>
<keyword evidence="2" id="KW-1185">Reference proteome</keyword>
<dbReference type="Proteomes" id="UP000003639">
    <property type="component" value="Unassembled WGS sequence"/>
</dbReference>